<evidence type="ECO:0000313" key="17">
    <source>
        <dbReference type="Proteomes" id="UP000222542"/>
    </source>
</evidence>
<comment type="similarity">
    <text evidence="5">Belongs to the NAD(P)-dependent epimerase/dehydratase family. Dihydroflavonol-4-reductase subfamily.</text>
</comment>
<dbReference type="SUPFAM" id="SSF51735">
    <property type="entry name" value="NAD(P)-binding Rossmann-fold domains"/>
    <property type="match status" value="1"/>
</dbReference>
<organism evidence="16 17">
    <name type="scientific">Capsicum annuum</name>
    <name type="common">Capsicum pepper</name>
    <dbReference type="NCBI Taxonomy" id="4072"/>
    <lineage>
        <taxon>Eukaryota</taxon>
        <taxon>Viridiplantae</taxon>
        <taxon>Streptophyta</taxon>
        <taxon>Embryophyta</taxon>
        <taxon>Tracheophyta</taxon>
        <taxon>Spermatophyta</taxon>
        <taxon>Magnoliopsida</taxon>
        <taxon>eudicotyledons</taxon>
        <taxon>Gunneridae</taxon>
        <taxon>Pentapetalae</taxon>
        <taxon>asterids</taxon>
        <taxon>lamiids</taxon>
        <taxon>Solanales</taxon>
        <taxon>Solanaceae</taxon>
        <taxon>Solanoideae</taxon>
        <taxon>Capsiceae</taxon>
        <taxon>Capsicum</taxon>
    </lineage>
</organism>
<dbReference type="InterPro" id="IPR036396">
    <property type="entry name" value="Cyt_P450_sf"/>
</dbReference>
<dbReference type="Gramene" id="PHT86040">
    <property type="protein sequence ID" value="PHT86040"/>
    <property type="gene ID" value="T459_08146"/>
</dbReference>
<dbReference type="GO" id="GO:0020037">
    <property type="term" value="F:heme binding"/>
    <property type="evidence" value="ECO:0007669"/>
    <property type="project" value="InterPro"/>
</dbReference>
<protein>
    <recommendedName>
        <fullName evidence="9">Dihydroflavonol 4-reductase</fullName>
        <ecNumber evidence="8">1.1.1.219</ecNumber>
        <ecNumber evidence="7">1.1.1.234</ecNumber>
    </recommendedName>
    <alternativeName>
        <fullName evidence="11">Dihydrokaempferol 4-reductase</fullName>
    </alternativeName>
    <alternativeName>
        <fullName evidence="10">Flavanone 4-reductase</fullName>
    </alternativeName>
</protein>
<dbReference type="GO" id="GO:0006694">
    <property type="term" value="P:steroid biosynthetic process"/>
    <property type="evidence" value="ECO:0007669"/>
    <property type="project" value="InterPro"/>
</dbReference>
<dbReference type="FunFam" id="3.40.50.720:FF:000085">
    <property type="entry name" value="Dihydroflavonol reductase"/>
    <property type="match status" value="1"/>
</dbReference>
<dbReference type="InterPro" id="IPR036291">
    <property type="entry name" value="NAD(P)-bd_dom_sf"/>
</dbReference>
<dbReference type="GO" id="GO:0005506">
    <property type="term" value="F:iron ion binding"/>
    <property type="evidence" value="ECO:0007669"/>
    <property type="project" value="InterPro"/>
</dbReference>
<keyword evidence="4" id="KW-0284">Flavonoid biosynthesis</keyword>
<keyword evidence="3 14" id="KW-0560">Oxidoreductase</keyword>
<sequence length="373" mass="42068">MENKEKGGSSSSSRVCVTGGTGFLGSWLIMRLLQRGYSVNTTIRSHPDRKRDISYLTNLEGASERLQIFNADINKPQSFAAAIEGCVGVFHLAQPMDIEEEEVDETKVKIVITATLEILQACIDSKTVKRVVYTSSATAVVLNDKGLDILDESSWSDVDLIKFGKTFGTFYSVCKTLTEKAAIEFSGKNGLELVSVVASWVHGPFITPHCPDTVRIFMDMIFVHLLTKKLNGKKRYHPIGGTIFNQLLNFHRLHHYMSDLAGKYRTYRLISPFKNRICTSDPVNVEYILKTNFDNYGKGWYNYNILQDLLGDGIFTIDGDKWRKQRKLSSHEFSTRVLRDFSSVVFRKNAAKFAHILSEAVKSNEIVDIQVSP</sequence>
<reference evidence="16 17" key="1">
    <citation type="journal article" date="2014" name="Nat. Genet.">
        <title>Genome sequence of the hot pepper provides insights into the evolution of pungency in Capsicum species.</title>
        <authorList>
            <person name="Kim S."/>
            <person name="Park M."/>
            <person name="Yeom S.I."/>
            <person name="Kim Y.M."/>
            <person name="Lee J.M."/>
            <person name="Lee H.A."/>
            <person name="Seo E."/>
            <person name="Choi J."/>
            <person name="Cheong K."/>
            <person name="Kim K.T."/>
            <person name="Jung K."/>
            <person name="Lee G.W."/>
            <person name="Oh S.K."/>
            <person name="Bae C."/>
            <person name="Kim S.B."/>
            <person name="Lee H.Y."/>
            <person name="Kim S.Y."/>
            <person name="Kim M.S."/>
            <person name="Kang B.C."/>
            <person name="Jo Y.D."/>
            <person name="Yang H.B."/>
            <person name="Jeong H.J."/>
            <person name="Kang W.H."/>
            <person name="Kwon J.K."/>
            <person name="Shin C."/>
            <person name="Lim J.Y."/>
            <person name="Park J.H."/>
            <person name="Huh J.H."/>
            <person name="Kim J.S."/>
            <person name="Kim B.D."/>
            <person name="Cohen O."/>
            <person name="Paran I."/>
            <person name="Suh M.C."/>
            <person name="Lee S.B."/>
            <person name="Kim Y.K."/>
            <person name="Shin Y."/>
            <person name="Noh S.J."/>
            <person name="Park J."/>
            <person name="Seo Y.S."/>
            <person name="Kwon S.Y."/>
            <person name="Kim H.A."/>
            <person name="Park J.M."/>
            <person name="Kim H.J."/>
            <person name="Choi S.B."/>
            <person name="Bosland P.W."/>
            <person name="Reeves G."/>
            <person name="Jo S.H."/>
            <person name="Lee B.W."/>
            <person name="Cho H.T."/>
            <person name="Choi H.S."/>
            <person name="Lee M.S."/>
            <person name="Yu Y."/>
            <person name="Do Choi Y."/>
            <person name="Park B.S."/>
            <person name="van Deynze A."/>
            <person name="Ashrafi H."/>
            <person name="Hill T."/>
            <person name="Kim W.T."/>
            <person name="Pai H.S."/>
            <person name="Ahn H.K."/>
            <person name="Yeam I."/>
            <person name="Giovannoni J.J."/>
            <person name="Rose J.K."/>
            <person name="Sorensen I."/>
            <person name="Lee S.J."/>
            <person name="Kim R.W."/>
            <person name="Choi I.Y."/>
            <person name="Choi B.S."/>
            <person name="Lim J.S."/>
            <person name="Lee Y.H."/>
            <person name="Choi D."/>
        </authorList>
    </citation>
    <scope>NUCLEOTIDE SEQUENCE [LARGE SCALE GENOMIC DNA]</scope>
    <source>
        <strain evidence="17">cv. CM334</strain>
    </source>
</reference>
<dbReference type="GO" id="GO:0016705">
    <property type="term" value="F:oxidoreductase activity, acting on paired donors, with incorporation or reduction of molecular oxygen"/>
    <property type="evidence" value="ECO:0007669"/>
    <property type="project" value="InterPro"/>
</dbReference>
<dbReference type="Gene3D" id="1.10.630.10">
    <property type="entry name" value="Cytochrome P450"/>
    <property type="match status" value="1"/>
</dbReference>
<feature type="domain" description="3-beta hydroxysteroid dehydrogenase/isomerase" evidence="15">
    <location>
        <begin position="17"/>
        <end position="203"/>
    </location>
</feature>
<evidence type="ECO:0000256" key="3">
    <source>
        <dbReference type="ARBA" id="ARBA00023002"/>
    </source>
</evidence>
<evidence type="ECO:0000313" key="16">
    <source>
        <dbReference type="EMBL" id="PHT86040.1"/>
    </source>
</evidence>
<dbReference type="InterPro" id="IPR001128">
    <property type="entry name" value="Cyt_P450"/>
</dbReference>
<comment type="function">
    <text evidence="6">Bifunctional enzyme involved in flavonoid metabolism.</text>
</comment>
<dbReference type="InterPro" id="IPR050425">
    <property type="entry name" value="NAD(P)_dehydrat-like"/>
</dbReference>
<dbReference type="EC" id="1.1.1.234" evidence="7"/>
<dbReference type="EC" id="1.1.1.219" evidence="8"/>
<name>A0A2G2ZVM6_CAPAN</name>
<evidence type="ECO:0000256" key="4">
    <source>
        <dbReference type="ARBA" id="ARBA00023241"/>
    </source>
</evidence>
<keyword evidence="17" id="KW-1185">Reference proteome</keyword>
<evidence type="ECO:0000256" key="8">
    <source>
        <dbReference type="ARBA" id="ARBA00039057"/>
    </source>
</evidence>
<gene>
    <name evidence="16" type="ORF">T459_08146</name>
</gene>
<evidence type="ECO:0000256" key="12">
    <source>
        <dbReference type="ARBA" id="ARBA00048870"/>
    </source>
</evidence>
<proteinExistence type="inferred from homology"/>
<comment type="catalytic activity">
    <reaction evidence="12">
        <text>(2S)-flavan-4-ol + NADP(+) = (2S)-flavanone + NADPH + H(+)</text>
        <dbReference type="Rhea" id="RHEA:11228"/>
        <dbReference type="ChEBI" id="CHEBI:15378"/>
        <dbReference type="ChEBI" id="CHEBI:15605"/>
        <dbReference type="ChEBI" id="CHEBI:15606"/>
        <dbReference type="ChEBI" id="CHEBI:57783"/>
        <dbReference type="ChEBI" id="CHEBI:58349"/>
        <dbReference type="EC" id="1.1.1.234"/>
    </reaction>
</comment>
<reference evidence="16 17" key="2">
    <citation type="journal article" date="2017" name="Genome Biol.">
        <title>New reference genome sequences of hot pepper reveal the massive evolution of plant disease-resistance genes by retroduplication.</title>
        <authorList>
            <person name="Kim S."/>
            <person name="Park J."/>
            <person name="Yeom S.I."/>
            <person name="Kim Y.M."/>
            <person name="Seo E."/>
            <person name="Kim K.T."/>
            <person name="Kim M.S."/>
            <person name="Lee J.M."/>
            <person name="Cheong K."/>
            <person name="Shin H.S."/>
            <person name="Kim S.B."/>
            <person name="Han K."/>
            <person name="Lee J."/>
            <person name="Park M."/>
            <person name="Lee H.A."/>
            <person name="Lee H.Y."/>
            <person name="Lee Y."/>
            <person name="Oh S."/>
            <person name="Lee J.H."/>
            <person name="Choi E."/>
            <person name="Choi E."/>
            <person name="Lee S.E."/>
            <person name="Jeon J."/>
            <person name="Kim H."/>
            <person name="Choi G."/>
            <person name="Song H."/>
            <person name="Lee J."/>
            <person name="Lee S.C."/>
            <person name="Kwon J.K."/>
            <person name="Lee H.Y."/>
            <person name="Koo N."/>
            <person name="Hong Y."/>
            <person name="Kim R.W."/>
            <person name="Kang W.H."/>
            <person name="Huh J.H."/>
            <person name="Kang B.C."/>
            <person name="Yang T.J."/>
            <person name="Lee Y.H."/>
            <person name="Bennetzen J.L."/>
            <person name="Choi D."/>
        </authorList>
    </citation>
    <scope>NUCLEOTIDE SEQUENCE [LARGE SCALE GENOMIC DNA]</scope>
    <source>
        <strain evidence="17">cv. CM334</strain>
    </source>
</reference>
<dbReference type="GO" id="GO:0045552">
    <property type="term" value="F:dihydroflavanol 4-reductase activity"/>
    <property type="evidence" value="ECO:0007669"/>
    <property type="project" value="UniProtKB-EC"/>
</dbReference>
<dbReference type="Pfam" id="PF01073">
    <property type="entry name" value="3Beta_HSD"/>
    <property type="match status" value="1"/>
</dbReference>
<evidence type="ECO:0000256" key="7">
    <source>
        <dbReference type="ARBA" id="ARBA00039055"/>
    </source>
</evidence>
<evidence type="ECO:0000259" key="15">
    <source>
        <dbReference type="Pfam" id="PF01073"/>
    </source>
</evidence>
<dbReference type="SUPFAM" id="SSF48264">
    <property type="entry name" value="Cytochrome P450"/>
    <property type="match status" value="1"/>
</dbReference>
<dbReference type="Proteomes" id="UP000222542">
    <property type="component" value="Unassembled WGS sequence"/>
</dbReference>
<evidence type="ECO:0000256" key="2">
    <source>
        <dbReference type="ARBA" id="ARBA00022857"/>
    </source>
</evidence>
<comment type="pathway">
    <text evidence="1">Pigment biosynthesis; anthocyanin biosynthesis.</text>
</comment>
<dbReference type="STRING" id="4072.A0A2G2ZVM6"/>
<dbReference type="GO" id="GO:0047890">
    <property type="term" value="F:flavanone 4-reductase activity"/>
    <property type="evidence" value="ECO:0007669"/>
    <property type="project" value="UniProtKB-EC"/>
</dbReference>
<dbReference type="GO" id="GO:0016616">
    <property type="term" value="F:oxidoreductase activity, acting on the CH-OH group of donors, NAD or NADP as acceptor"/>
    <property type="evidence" value="ECO:0000318"/>
    <property type="project" value="GO_Central"/>
</dbReference>
<evidence type="ECO:0000256" key="1">
    <source>
        <dbReference type="ARBA" id="ARBA00004935"/>
    </source>
</evidence>
<dbReference type="GO" id="GO:0009813">
    <property type="term" value="P:flavonoid biosynthetic process"/>
    <property type="evidence" value="ECO:0007669"/>
    <property type="project" value="UniProtKB-KW"/>
</dbReference>
<keyword evidence="2" id="KW-0521">NADP</keyword>
<evidence type="ECO:0000256" key="10">
    <source>
        <dbReference type="ARBA" id="ARBA00042087"/>
    </source>
</evidence>
<evidence type="ECO:0000256" key="14">
    <source>
        <dbReference type="RuleBase" id="RU004475"/>
    </source>
</evidence>
<evidence type="ECO:0000256" key="9">
    <source>
        <dbReference type="ARBA" id="ARBA00039963"/>
    </source>
</evidence>
<dbReference type="Pfam" id="PF00067">
    <property type="entry name" value="p450"/>
    <property type="match status" value="1"/>
</dbReference>
<evidence type="ECO:0000256" key="5">
    <source>
        <dbReference type="ARBA" id="ARBA00023445"/>
    </source>
</evidence>
<dbReference type="EMBL" id="AYRZ02000003">
    <property type="protein sequence ID" value="PHT86040.1"/>
    <property type="molecule type" value="Genomic_DNA"/>
</dbReference>
<dbReference type="Gene3D" id="3.40.50.720">
    <property type="entry name" value="NAD(P)-binding Rossmann-like Domain"/>
    <property type="match status" value="1"/>
</dbReference>
<comment type="caution">
    <text evidence="16">The sequence shown here is derived from an EMBL/GenBank/DDBJ whole genome shotgun (WGS) entry which is preliminary data.</text>
</comment>
<evidence type="ECO:0000256" key="11">
    <source>
        <dbReference type="ARBA" id="ARBA00042831"/>
    </source>
</evidence>
<comment type="similarity">
    <text evidence="14">Belongs to the 3-beta-HSD family.</text>
</comment>
<dbReference type="PANTHER" id="PTHR10366:SF693">
    <property type="entry name" value="3-BETA HYDROXYSTEROID DEHYDROGENASE_ISOMERASE DOMAIN-CONTAINING PROTEIN"/>
    <property type="match status" value="1"/>
</dbReference>
<comment type="catalytic activity">
    <reaction evidence="13">
        <text>a (2R,3S,4S)-leucoanthocyanidin + NADP(+) = a (2R,3R)-dihydroflavonol + NADPH + H(+)</text>
        <dbReference type="Rhea" id="RHEA:54444"/>
        <dbReference type="ChEBI" id="CHEBI:15378"/>
        <dbReference type="ChEBI" id="CHEBI:57783"/>
        <dbReference type="ChEBI" id="CHEBI:58349"/>
        <dbReference type="ChEBI" id="CHEBI:138176"/>
        <dbReference type="ChEBI" id="CHEBI:138188"/>
        <dbReference type="EC" id="1.1.1.219"/>
    </reaction>
</comment>
<evidence type="ECO:0000256" key="6">
    <source>
        <dbReference type="ARBA" id="ARBA00037100"/>
    </source>
</evidence>
<dbReference type="AlphaFoldDB" id="A0A2G2ZVM6"/>
<accession>A0A2G2ZVM6</accession>
<evidence type="ECO:0000256" key="13">
    <source>
        <dbReference type="ARBA" id="ARBA00049132"/>
    </source>
</evidence>
<dbReference type="PANTHER" id="PTHR10366">
    <property type="entry name" value="NAD DEPENDENT EPIMERASE/DEHYDRATASE"/>
    <property type="match status" value="1"/>
</dbReference>
<dbReference type="InterPro" id="IPR002225">
    <property type="entry name" value="3Beta_OHSteriod_DH/Estase"/>
</dbReference>
<dbReference type="GO" id="GO:0004497">
    <property type="term" value="F:monooxygenase activity"/>
    <property type="evidence" value="ECO:0007669"/>
    <property type="project" value="InterPro"/>
</dbReference>